<evidence type="ECO:0000313" key="3">
    <source>
        <dbReference type="Proteomes" id="UP000224563"/>
    </source>
</evidence>
<feature type="transmembrane region" description="Helical" evidence="1">
    <location>
        <begin position="7"/>
        <end position="25"/>
    </location>
</feature>
<reference evidence="2 3" key="2">
    <citation type="submission" date="2017-10" db="EMBL/GenBank/DDBJ databases">
        <authorList>
            <person name="Banno H."/>
            <person name="Chua N.-H."/>
        </authorList>
    </citation>
    <scope>NUCLEOTIDE SEQUENCE [LARGE SCALE GENOMIC DNA]</scope>
    <source>
        <strain evidence="2 3">JK623</strain>
    </source>
</reference>
<proteinExistence type="predicted"/>
<sequence>MRRRIKLIVKGVCFCIIAVLLFELLNVTMRVSDTITVASVKGFYKEPENSLDVVVIGASEVYADYCATKAWEDYGYTSYSFSVSGAPGSLYKSMAREALSKQKPKAIVFEINGFLNKDTYYERTYQLHNWIDYIPDAANRQKTIEEAIDKDKRDDFKNMFAVNHNNWKDLGGCVRTCRTRLKMEFCGQSYMKGYACKACESDYVGKLKKKELHFTKKSRKYLIDLLNYCKEQKIENVLFARFPHQKEIANPEVLDEIGKLVEEYGYDFQNFENVKSELGIEKDDSYYNPEHMNISGSEKFTKYFGQYLVDHYDVIGNHSEEIKNSWDECAKKTRKTIKRYAKMGEKHHYRFVTEMDIQ</sequence>
<dbReference type="AlphaFoldDB" id="A0A2G3E4L3"/>
<evidence type="ECO:0008006" key="4">
    <source>
        <dbReference type="Google" id="ProtNLM"/>
    </source>
</evidence>
<name>A0A2G3E4L3_9FIRM</name>
<reference evidence="2 3" key="1">
    <citation type="submission" date="2017-10" db="EMBL/GenBank/DDBJ databases">
        <title>Resolving the taxonomy of Roseburia spp., Eubacterium rectale and Agathobacter spp. through phylogenomic analysis.</title>
        <authorList>
            <person name="Sheridan P.O."/>
            <person name="Walker A.W."/>
            <person name="Duncan S.H."/>
            <person name="Scott K.P."/>
            <person name="Toole P.W.O."/>
            <person name="Luis P."/>
            <person name="Flint H.J."/>
        </authorList>
    </citation>
    <scope>NUCLEOTIDE SEQUENCE [LARGE SCALE GENOMIC DNA]</scope>
    <source>
        <strain evidence="2 3">JK623</strain>
    </source>
</reference>
<dbReference type="RefSeq" id="WP_099385700.1">
    <property type="nucleotide sequence ID" value="NZ_JANSWH010000063.1"/>
</dbReference>
<accession>A0A2G3E4L3</accession>
<organism evidence="2 3">
    <name type="scientific">Agathobacter ruminis</name>
    <dbReference type="NCBI Taxonomy" id="1712665"/>
    <lineage>
        <taxon>Bacteria</taxon>
        <taxon>Bacillati</taxon>
        <taxon>Bacillota</taxon>
        <taxon>Clostridia</taxon>
        <taxon>Lachnospirales</taxon>
        <taxon>Lachnospiraceae</taxon>
        <taxon>Agathobacter</taxon>
    </lineage>
</organism>
<dbReference type="Proteomes" id="UP000224563">
    <property type="component" value="Unassembled WGS sequence"/>
</dbReference>
<keyword evidence="1" id="KW-0472">Membrane</keyword>
<protein>
    <recommendedName>
        <fullName evidence="4">SGNH/GDSL hydrolase family protein</fullName>
    </recommendedName>
</protein>
<comment type="caution">
    <text evidence="2">The sequence shown here is derived from an EMBL/GenBank/DDBJ whole genome shotgun (WGS) entry which is preliminary data.</text>
</comment>
<keyword evidence="1" id="KW-1133">Transmembrane helix</keyword>
<keyword evidence="1" id="KW-0812">Transmembrane</keyword>
<keyword evidence="3" id="KW-1185">Reference proteome</keyword>
<evidence type="ECO:0000256" key="1">
    <source>
        <dbReference type="SAM" id="Phobius"/>
    </source>
</evidence>
<gene>
    <name evidence="2" type="ORF">CSX02_03815</name>
</gene>
<evidence type="ECO:0000313" key="2">
    <source>
        <dbReference type="EMBL" id="PHU38237.1"/>
    </source>
</evidence>
<dbReference type="EMBL" id="PDYG01000013">
    <property type="protein sequence ID" value="PHU38237.1"/>
    <property type="molecule type" value="Genomic_DNA"/>
</dbReference>